<sequence length="536" mass="60904">MKKIIVIFLSFSLISILFSTTILINGQAFQTTTEWLPSKLINTLGFRYVLNEKVYMVYKNDLFIGKEGTFTLNFEQKFENAFKIENDKLYINVLFLKNYFGLYEYRLENGTKIFYDHLPELKNIQFKDNTLNLVFSKEITKEIVNVEIIDRDLYINIEPCIGNPTVNGNVSVQKQAKGFLISITNNRLKPIPIITIQKNVMRITLNFTEEESKKIKEGILWERKIETFNNNKYLVNYLHIDPKKVEITPIISSKGIGTRDDLRNILKDNNCIAGINGNYFDPATNLPIDLVIINGKILSDKFSLRPVFIITYSNDVFIKRITLELNVYIGDLLFLVKGVNTTAKGEVLVYTSEFSLKIPLSEDKIYYVVKNGKIISENYVEKVPENSVVISIDKKYEKYLTNIKIGTKVDFVSNTDFPLPIKHAIGGGPLLIENGKEIIDSEEEKMRYGNGLALSKTSRTILAITKDGKVDFIVIEGYNNKSGMDYDIATKFLLEKGYYSAMMLDGGGSSAMVINNEVVNQDGEIQRGIPVGLGVK</sequence>
<reference evidence="2 3" key="1">
    <citation type="submission" date="2021-03" db="EMBL/GenBank/DDBJ databases">
        <title>Thermosipho ferrireducens sp.nov., an anaerobic thermophilic iron-reducing bacterium isolated from a deep-sea hydrothermal sulfide deposits.</title>
        <authorList>
            <person name="Zeng X."/>
            <person name="Chen Y."/>
            <person name="Shao Z."/>
        </authorList>
    </citation>
    <scope>NUCLEOTIDE SEQUENCE [LARGE SCALE GENOMIC DNA]</scope>
    <source>
        <strain evidence="2 3">JL129W03</strain>
    </source>
</reference>
<evidence type="ECO:0000313" key="2">
    <source>
        <dbReference type="EMBL" id="QTA37425.1"/>
    </source>
</evidence>
<proteinExistence type="predicted"/>
<name>A0ABX7S8J0_9BACT</name>
<dbReference type="GO" id="GO:0016798">
    <property type="term" value="F:hydrolase activity, acting on glycosyl bonds"/>
    <property type="evidence" value="ECO:0007669"/>
    <property type="project" value="UniProtKB-KW"/>
</dbReference>
<dbReference type="Pfam" id="PF09992">
    <property type="entry name" value="NAGPA"/>
    <property type="match status" value="1"/>
</dbReference>
<evidence type="ECO:0000313" key="3">
    <source>
        <dbReference type="Proteomes" id="UP000671862"/>
    </source>
</evidence>
<evidence type="ECO:0000259" key="1">
    <source>
        <dbReference type="Pfam" id="PF09992"/>
    </source>
</evidence>
<keyword evidence="2" id="KW-0326">Glycosidase</keyword>
<organism evidence="2 3">
    <name type="scientific">Thermosipho ferrireducens</name>
    <dbReference type="NCBI Taxonomy" id="2571116"/>
    <lineage>
        <taxon>Bacteria</taxon>
        <taxon>Thermotogati</taxon>
        <taxon>Thermotogota</taxon>
        <taxon>Thermotogae</taxon>
        <taxon>Thermotogales</taxon>
        <taxon>Fervidobacteriaceae</taxon>
        <taxon>Thermosipho</taxon>
    </lineage>
</organism>
<feature type="domain" description="Phosphodiester glycosidase" evidence="1">
    <location>
        <begin position="370"/>
        <end position="535"/>
    </location>
</feature>
<dbReference type="Proteomes" id="UP000671862">
    <property type="component" value="Chromosome"/>
</dbReference>
<accession>A0ABX7S8J0</accession>
<keyword evidence="2" id="KW-0378">Hydrolase</keyword>
<dbReference type="RefSeq" id="WP_207566150.1">
    <property type="nucleotide sequence ID" value="NZ_CP071446.1"/>
</dbReference>
<dbReference type="EMBL" id="CP071446">
    <property type="protein sequence ID" value="QTA37425.1"/>
    <property type="molecule type" value="Genomic_DNA"/>
</dbReference>
<protein>
    <submittedName>
        <fullName evidence="2">Phosphodiester glycosidase family protein</fullName>
    </submittedName>
</protein>
<keyword evidence="3" id="KW-1185">Reference proteome</keyword>
<dbReference type="InterPro" id="IPR018711">
    <property type="entry name" value="NAGPA"/>
</dbReference>
<dbReference type="PANTHER" id="PTHR40446:SF2">
    <property type="entry name" value="N-ACETYLGLUCOSAMINE-1-PHOSPHODIESTER ALPHA-N-ACETYLGLUCOSAMINIDASE"/>
    <property type="match status" value="1"/>
</dbReference>
<gene>
    <name evidence="2" type="ORF">JYK00_06710</name>
</gene>
<dbReference type="PANTHER" id="PTHR40446">
    <property type="entry name" value="N-ACETYLGLUCOSAMINE-1-PHOSPHODIESTER ALPHA-N-ACETYLGLUCOSAMINIDASE"/>
    <property type="match status" value="1"/>
</dbReference>